<evidence type="ECO:0000313" key="3">
    <source>
        <dbReference type="EMBL" id="ATG47760.1"/>
    </source>
</evidence>
<dbReference type="InterPro" id="IPR004437">
    <property type="entry name" value="ParB/RepB/Spo0J"/>
</dbReference>
<dbReference type="OrthoDB" id="248048at2"/>
<evidence type="ECO:0000259" key="2">
    <source>
        <dbReference type="SMART" id="SM00470"/>
    </source>
</evidence>
<comment type="similarity">
    <text evidence="1">Belongs to the ParB family.</text>
</comment>
<dbReference type="SMART" id="SM00470">
    <property type="entry name" value="ParB"/>
    <property type="match status" value="1"/>
</dbReference>
<dbReference type="GO" id="GO:0005694">
    <property type="term" value="C:chromosome"/>
    <property type="evidence" value="ECO:0007669"/>
    <property type="project" value="TreeGrafter"/>
</dbReference>
<organism evidence="3 4">
    <name type="scientific">Celeribacter ethanolicus</name>
    <dbReference type="NCBI Taxonomy" id="1758178"/>
    <lineage>
        <taxon>Bacteria</taxon>
        <taxon>Pseudomonadati</taxon>
        <taxon>Pseudomonadota</taxon>
        <taxon>Alphaproteobacteria</taxon>
        <taxon>Rhodobacterales</taxon>
        <taxon>Roseobacteraceae</taxon>
        <taxon>Celeribacter</taxon>
    </lineage>
</organism>
<dbReference type="Gene3D" id="1.10.10.2830">
    <property type="match status" value="1"/>
</dbReference>
<reference evidence="3 4" key="1">
    <citation type="submission" date="2017-06" db="EMBL/GenBank/DDBJ databases">
        <title>Celeribacter sp. TSPH2 complete genome sequence.</title>
        <authorList>
            <person name="Woo J.-H."/>
            <person name="Kim H.-S."/>
        </authorList>
    </citation>
    <scope>NUCLEOTIDE SEQUENCE [LARGE SCALE GENOMIC DNA]</scope>
    <source>
        <strain evidence="3 4">TSPH2</strain>
    </source>
</reference>
<dbReference type="Pfam" id="PF02195">
    <property type="entry name" value="ParB_N"/>
    <property type="match status" value="1"/>
</dbReference>
<dbReference type="InterPro" id="IPR050336">
    <property type="entry name" value="Chromosome_partition/occlusion"/>
</dbReference>
<sequence>MNGPRPQSLQMIPVAQIEVMNPRARNRRIHQEIVDNIDAIGLKRPVTVRHDPHAPDRYDLVCGEGRLEAFKMLGQTAIPAVVIEASETDCLVMSLVENIARRHHRPIDLMQEIGSLRQRGYSESAIADKIGCAPSWVHLISSLLEKGEERLVAAVETGVIPITLAAEIARAEGDEVQDLLMDAYEAGHLKGKKLTQIRRILDQRAAQRKALKTNPLGRGEKERKRKLTQADLMKLYQREADRQRILVRKSDVTQARLLFVVEAMRDLLSGAEFTDLLQKEGLSDMPKALAERLQSGPAS</sequence>
<dbReference type="PANTHER" id="PTHR33375">
    <property type="entry name" value="CHROMOSOME-PARTITIONING PROTEIN PARB-RELATED"/>
    <property type="match status" value="1"/>
</dbReference>
<evidence type="ECO:0000256" key="1">
    <source>
        <dbReference type="ARBA" id="ARBA00006295"/>
    </source>
</evidence>
<dbReference type="KEGG" id="ceh:CEW89_09400"/>
<dbReference type="SUPFAM" id="SSF110849">
    <property type="entry name" value="ParB/Sulfiredoxin"/>
    <property type="match status" value="1"/>
</dbReference>
<evidence type="ECO:0000313" key="4">
    <source>
        <dbReference type="Proteomes" id="UP000217935"/>
    </source>
</evidence>
<name>A0A291GCI5_9RHOB</name>
<dbReference type="InterPro" id="IPR003115">
    <property type="entry name" value="ParB_N"/>
</dbReference>
<dbReference type="AlphaFoldDB" id="A0A291GCI5"/>
<dbReference type="CDD" id="cd16411">
    <property type="entry name" value="ParB_N_like"/>
    <property type="match status" value="1"/>
</dbReference>
<dbReference type="GO" id="GO:0007059">
    <property type="term" value="P:chromosome segregation"/>
    <property type="evidence" value="ECO:0007669"/>
    <property type="project" value="TreeGrafter"/>
</dbReference>
<dbReference type="InterPro" id="IPR036086">
    <property type="entry name" value="ParB/Sulfiredoxin_sf"/>
</dbReference>
<protein>
    <submittedName>
        <fullName evidence="3">Chromosome partitioning protein ParB</fullName>
    </submittedName>
</protein>
<proteinExistence type="inferred from homology"/>
<dbReference type="PANTHER" id="PTHR33375:SF1">
    <property type="entry name" value="CHROMOSOME-PARTITIONING PROTEIN PARB-RELATED"/>
    <property type="match status" value="1"/>
</dbReference>
<feature type="domain" description="ParB-like N-terminal" evidence="2">
    <location>
        <begin position="10"/>
        <end position="99"/>
    </location>
</feature>
<dbReference type="InterPro" id="IPR011111">
    <property type="entry name" value="Plasmid_RepB"/>
</dbReference>
<dbReference type="Pfam" id="PF07506">
    <property type="entry name" value="RepB"/>
    <property type="match status" value="1"/>
</dbReference>
<dbReference type="NCBIfam" id="TIGR00180">
    <property type="entry name" value="parB_part"/>
    <property type="match status" value="1"/>
</dbReference>
<dbReference type="GO" id="GO:0003677">
    <property type="term" value="F:DNA binding"/>
    <property type="evidence" value="ECO:0007669"/>
    <property type="project" value="InterPro"/>
</dbReference>
<keyword evidence="4" id="KW-1185">Reference proteome</keyword>
<gene>
    <name evidence="3" type="ORF">CEW89_09400</name>
</gene>
<dbReference type="SUPFAM" id="SSF109709">
    <property type="entry name" value="KorB DNA-binding domain-like"/>
    <property type="match status" value="1"/>
</dbReference>
<dbReference type="Gene3D" id="3.90.1530.30">
    <property type="match status" value="1"/>
</dbReference>
<dbReference type="STRING" id="1758178.GCA_001550095_00655"/>
<dbReference type="EMBL" id="CP022196">
    <property type="protein sequence ID" value="ATG47760.1"/>
    <property type="molecule type" value="Genomic_DNA"/>
</dbReference>
<accession>A0A291GCI5</accession>
<dbReference type="Proteomes" id="UP000217935">
    <property type="component" value="Chromosome"/>
</dbReference>